<dbReference type="PRINTS" id="PR00722">
    <property type="entry name" value="CHYMOTRYPSIN"/>
</dbReference>
<dbReference type="InterPro" id="IPR001322">
    <property type="entry name" value="Lamin_tail_dom"/>
</dbReference>
<dbReference type="InterPro" id="IPR013783">
    <property type="entry name" value="Ig-like_fold"/>
</dbReference>
<dbReference type="Gene3D" id="2.40.10.10">
    <property type="entry name" value="Trypsin-like serine proteases"/>
    <property type="match status" value="1"/>
</dbReference>
<evidence type="ECO:0000256" key="1">
    <source>
        <dbReference type="ARBA" id="ARBA00023157"/>
    </source>
</evidence>
<dbReference type="PANTHER" id="PTHR24252:SF7">
    <property type="entry name" value="HYALIN"/>
    <property type="match status" value="1"/>
</dbReference>
<dbReference type="InterPro" id="IPR001254">
    <property type="entry name" value="Trypsin_dom"/>
</dbReference>
<dbReference type="InterPro" id="IPR026444">
    <property type="entry name" value="Secre_tail"/>
</dbReference>
<dbReference type="InterPro" id="IPR043504">
    <property type="entry name" value="Peptidase_S1_PA_chymotrypsin"/>
</dbReference>
<sequence length="1301" mass="138384">LTILFSSILSSAGFAQRVNLGDRVEGKPRIVGGTQVDISKRPWQVALINKSNGAQFCGGTIIDEYWIVSANHCVEWTTAEAIQVLAGSTDKTDLAGGQLIDVAEVIMYPGYVSAEEGYDLTLLRLAKPLDLSGPKAQKVGYITKTDEANGLINEGVIATVSGWGTLESGGNSSDVLMSVDVPIVTNETANSLEYNGAITETMLAAGDTKEGGVDACQGDSGGPLVVPNADGTGYLLAGATSWGEGCAKATAPGIYARVSYFAGWIAETSGVVNNKYEGLFISEIVEGNETGDLPKYVEIYNASEKSYNLNNVAIKVYTDAKPEAPVTISLSGVTLAPEASYVISQTAFEVAWGSDFSSEIPDLINATLDFDGNDVVRLVETVEGYTIDQYGVTGADVTAEFFWDYTNSIVTRKSFVRESNSGGFLESSFAKWEVKAYSASGATPGSHVSEVPANDVTLGSIANISNNEELAICGTDYTVTPEVSIRNSSASEITSLKLSFASDLGTTPIVYDLSSSPLAVGGSTKLSGPTIDFGDLGSHSISVEVVSVNDELDGNPTNSEPLEVDFSLIQGYQMTFSMVFDSESGDNGFFIADEQLEIIYSGNGGESFDGYKSGEIYKETICLPAGFYFFVFADVEPNPNGPGGVPGEGLKDPGEATFTINAESGDFEVAKVSGLFSEGWLPFGFKLPYENITDASVEIMSPVVGDYKMRCDVKQPVTVQVKNVNSLTINQFSLRYGLSGAATLTYDYSGEPLRSGAVSTVVLDDFPFVEGNNSFEVNIASVNGSGDTDVNTTNNSSSESFEMLLPTDQEQLTLQVKLDKDPEEVSWEVVNDSDKVVASGAFEEGHTNTVKEEVLCLAEGTYTFRLLDDVGDGGAVATGVDANGKQVFSVGPHFSDQTEIKFTLPYVAQPDASIAVLSPGSGEELSLCQASPGVTALIQVTNEGNTPVTALEIAYGFGSLDHSSSIDGLNIEVGKTLDLAVEVPVSAGSDTLIFQIVTVNGVADKSESGNTAKAGVNVTMDNSLNSLRVEIRTDEYPDDFSYQILDGNGTVVITSPKYSYALSTIMEDYCLADGNYTFKIADKFGDGGTTVILTNGNSEVVLGKAEGGSYTSEVEITFCFGCGEVKAPFNLVAEGTVSGVALTWEEKADNEEGFRVERSLDQEKWEVIATVGANTVTYTDKVSKSGTYYYRVEAFKASEASGYSNVVKVMADAVMGLDDKLVTHNIYPNPVEQGSVLTVKTPKNNVESVSVINVMGITLNTSVQKTQDRFMVNTDKLPVGVYQLIIKQTDGRVSLQRFIVK</sequence>
<feature type="domain" description="Peptidase S1" evidence="2">
    <location>
        <begin position="30"/>
        <end position="270"/>
    </location>
</feature>
<gene>
    <name evidence="4" type="ORF">E1163_05245</name>
</gene>
<keyword evidence="1" id="KW-1015">Disulfide bond</keyword>
<dbReference type="Gene3D" id="2.60.40.10">
    <property type="entry name" value="Immunoglobulins"/>
    <property type="match status" value="1"/>
</dbReference>
<dbReference type="CDD" id="cd00190">
    <property type="entry name" value="Tryp_SPc"/>
    <property type="match status" value="1"/>
</dbReference>
<evidence type="ECO:0000259" key="3">
    <source>
        <dbReference type="PROSITE" id="PS51841"/>
    </source>
</evidence>
<reference evidence="4 5" key="1">
    <citation type="submission" date="2019-02" db="EMBL/GenBank/DDBJ databases">
        <authorList>
            <person name="Goldberg S.R."/>
            <person name="Haltli B.A."/>
            <person name="Correa H."/>
            <person name="Russell K.G."/>
        </authorList>
    </citation>
    <scope>NUCLEOTIDE SEQUENCE [LARGE SCALE GENOMIC DNA]</scope>
    <source>
        <strain evidence="4 5">JCM 16186</strain>
    </source>
</reference>
<evidence type="ECO:0000259" key="2">
    <source>
        <dbReference type="PROSITE" id="PS50240"/>
    </source>
</evidence>
<name>A0ABW9RN34_9BACT</name>
<dbReference type="PANTHER" id="PTHR24252">
    <property type="entry name" value="ACROSIN-RELATED"/>
    <property type="match status" value="1"/>
</dbReference>
<dbReference type="InterPro" id="IPR033116">
    <property type="entry name" value="TRYPSIN_SER"/>
</dbReference>
<dbReference type="InterPro" id="IPR009003">
    <property type="entry name" value="Peptidase_S1_PA"/>
</dbReference>
<dbReference type="CDD" id="cd00063">
    <property type="entry name" value="FN3"/>
    <property type="match status" value="1"/>
</dbReference>
<proteinExistence type="predicted"/>
<protein>
    <submittedName>
        <fullName evidence="4">Trypsin-like serine protease</fullName>
    </submittedName>
</protein>
<dbReference type="Pfam" id="PF18962">
    <property type="entry name" value="Por_Secre_tail"/>
    <property type="match status" value="1"/>
</dbReference>
<feature type="domain" description="LTD" evidence="3">
    <location>
        <begin position="268"/>
        <end position="394"/>
    </location>
</feature>
<dbReference type="RefSeq" id="WP_155170238.1">
    <property type="nucleotide sequence ID" value="NZ_SMLW01000399.1"/>
</dbReference>
<evidence type="ECO:0000313" key="4">
    <source>
        <dbReference type="EMBL" id="MTI24345.1"/>
    </source>
</evidence>
<dbReference type="SUPFAM" id="SSF50494">
    <property type="entry name" value="Trypsin-like serine proteases"/>
    <property type="match status" value="1"/>
</dbReference>
<dbReference type="Pfam" id="PF00089">
    <property type="entry name" value="Trypsin"/>
    <property type="match status" value="1"/>
</dbReference>
<dbReference type="Proteomes" id="UP000798808">
    <property type="component" value="Unassembled WGS sequence"/>
</dbReference>
<keyword evidence="5" id="KW-1185">Reference proteome</keyword>
<dbReference type="InterPro" id="IPR036116">
    <property type="entry name" value="FN3_sf"/>
</dbReference>
<feature type="non-terminal residue" evidence="4">
    <location>
        <position position="1"/>
    </location>
</feature>
<dbReference type="PROSITE" id="PS50240">
    <property type="entry name" value="TRYPSIN_DOM"/>
    <property type="match status" value="1"/>
</dbReference>
<organism evidence="4 5">
    <name type="scientific">Fulvivirga kasyanovii</name>
    <dbReference type="NCBI Taxonomy" id="396812"/>
    <lineage>
        <taxon>Bacteria</taxon>
        <taxon>Pseudomonadati</taxon>
        <taxon>Bacteroidota</taxon>
        <taxon>Cytophagia</taxon>
        <taxon>Cytophagales</taxon>
        <taxon>Fulvivirgaceae</taxon>
        <taxon>Fulvivirga</taxon>
    </lineage>
</organism>
<comment type="caution">
    <text evidence="4">The sequence shown here is derived from an EMBL/GenBank/DDBJ whole genome shotgun (WGS) entry which is preliminary data.</text>
</comment>
<evidence type="ECO:0000313" key="5">
    <source>
        <dbReference type="Proteomes" id="UP000798808"/>
    </source>
</evidence>
<dbReference type="Pfam" id="PF00932">
    <property type="entry name" value="LTD"/>
    <property type="match status" value="1"/>
</dbReference>
<dbReference type="PROSITE" id="PS00135">
    <property type="entry name" value="TRYPSIN_SER"/>
    <property type="match status" value="1"/>
</dbReference>
<accession>A0ABW9RN34</accession>
<dbReference type="PROSITE" id="PS51841">
    <property type="entry name" value="LTD"/>
    <property type="match status" value="1"/>
</dbReference>
<dbReference type="NCBIfam" id="TIGR04183">
    <property type="entry name" value="Por_Secre_tail"/>
    <property type="match status" value="1"/>
</dbReference>
<dbReference type="EMBL" id="SMLW01000399">
    <property type="protein sequence ID" value="MTI24345.1"/>
    <property type="molecule type" value="Genomic_DNA"/>
</dbReference>
<dbReference type="SUPFAM" id="SSF49265">
    <property type="entry name" value="Fibronectin type III"/>
    <property type="match status" value="1"/>
</dbReference>
<dbReference type="InterPro" id="IPR003961">
    <property type="entry name" value="FN3_dom"/>
</dbReference>
<dbReference type="SMART" id="SM00020">
    <property type="entry name" value="Tryp_SPc"/>
    <property type="match status" value="1"/>
</dbReference>
<dbReference type="InterPro" id="IPR001314">
    <property type="entry name" value="Peptidase_S1A"/>
</dbReference>